<dbReference type="Proteomes" id="UP000789702">
    <property type="component" value="Unassembled WGS sequence"/>
</dbReference>
<feature type="non-terminal residue" evidence="1">
    <location>
        <position position="115"/>
    </location>
</feature>
<protein>
    <submittedName>
        <fullName evidence="1">1827_t:CDS:1</fullName>
    </submittedName>
</protein>
<organism evidence="1 2">
    <name type="scientific">Dentiscutata heterogama</name>
    <dbReference type="NCBI Taxonomy" id="1316150"/>
    <lineage>
        <taxon>Eukaryota</taxon>
        <taxon>Fungi</taxon>
        <taxon>Fungi incertae sedis</taxon>
        <taxon>Mucoromycota</taxon>
        <taxon>Glomeromycotina</taxon>
        <taxon>Glomeromycetes</taxon>
        <taxon>Diversisporales</taxon>
        <taxon>Gigasporaceae</taxon>
        <taxon>Dentiscutata</taxon>
    </lineage>
</organism>
<accession>A0ACA9N963</accession>
<evidence type="ECO:0000313" key="2">
    <source>
        <dbReference type="Proteomes" id="UP000789702"/>
    </source>
</evidence>
<sequence length="115" mass="12903">NAIWRIFGTEKLPPLKCNASASEIVRWKRSNEVADCFCSLFQQNESGVYWIDMITRSAFSMAVVSDLAPEHCAFTLADNLNNRGPSYKSAQALMESEYEGSSIQILQDELDDLFG</sequence>
<dbReference type="EMBL" id="CAJVPU010014481">
    <property type="protein sequence ID" value="CAG8640446.1"/>
    <property type="molecule type" value="Genomic_DNA"/>
</dbReference>
<keyword evidence="2" id="KW-1185">Reference proteome</keyword>
<evidence type="ECO:0000313" key="1">
    <source>
        <dbReference type="EMBL" id="CAG8640446.1"/>
    </source>
</evidence>
<feature type="non-terminal residue" evidence="1">
    <location>
        <position position="1"/>
    </location>
</feature>
<gene>
    <name evidence="1" type="ORF">DHETER_LOCUS8821</name>
</gene>
<comment type="caution">
    <text evidence="1">The sequence shown here is derived from an EMBL/GenBank/DDBJ whole genome shotgun (WGS) entry which is preliminary data.</text>
</comment>
<name>A0ACA9N963_9GLOM</name>
<proteinExistence type="predicted"/>
<reference evidence="1" key="1">
    <citation type="submission" date="2021-06" db="EMBL/GenBank/DDBJ databases">
        <authorList>
            <person name="Kallberg Y."/>
            <person name="Tangrot J."/>
            <person name="Rosling A."/>
        </authorList>
    </citation>
    <scope>NUCLEOTIDE SEQUENCE</scope>
    <source>
        <strain evidence="1">IL203A</strain>
    </source>
</reference>